<keyword evidence="13" id="KW-1185">Reference proteome</keyword>
<dbReference type="STRING" id="10228.B3S1I4"/>
<evidence type="ECO:0000256" key="6">
    <source>
        <dbReference type="ARBA" id="ARBA00037262"/>
    </source>
</evidence>
<keyword evidence="3 9" id="KW-0863">Zinc-finger</keyword>
<keyword evidence="5" id="KW-0539">Nucleus</keyword>
<proteinExistence type="predicted"/>
<sequence>MTVCKYYMRGFCRFGNNCKFEHPGGYSKGTQQKPNENYTYNRNYDHSRDNQRNDAAGNSLFTRQNVLQTIRKDIDEQNQSLVWPLSCYAFVGTKACLAEFPEYSMEEIRWEAYVANASNNFGQYNPFEKKSENPFNQTTPNLGGFGQQQQQSMFSSNISQNNPFNPVNTLQQTPVNNIQPSMSSNNTQQGMGSFLQQDRSFFNQKPESTMSPTQQPSNFTHSPQSLQPTVGNNQTSIQSSFELTEEDTKQYLANSFTLYSVPEVPPLPKYC</sequence>
<dbReference type="InterPro" id="IPR041367">
    <property type="entry name" value="Znf-CCCH_4"/>
</dbReference>
<evidence type="ECO:0000256" key="4">
    <source>
        <dbReference type="ARBA" id="ARBA00022833"/>
    </source>
</evidence>
<dbReference type="InParanoid" id="B3S1I4"/>
<dbReference type="InterPro" id="IPR000571">
    <property type="entry name" value="Znf_CCCH"/>
</dbReference>
<dbReference type="SMART" id="SM00356">
    <property type="entry name" value="ZnF_C3H1"/>
    <property type="match status" value="1"/>
</dbReference>
<accession>B3S1I4</accession>
<dbReference type="GeneID" id="6755354"/>
<dbReference type="PROSITE" id="PS50103">
    <property type="entry name" value="ZF_C3H1"/>
    <property type="match status" value="1"/>
</dbReference>
<evidence type="ECO:0000256" key="2">
    <source>
        <dbReference type="ARBA" id="ARBA00022723"/>
    </source>
</evidence>
<feature type="zinc finger region" description="C3H1-type" evidence="9">
    <location>
        <begin position="1"/>
        <end position="25"/>
    </location>
</feature>
<dbReference type="EMBL" id="DS985247">
    <property type="protein sequence ID" value="EDV23549.1"/>
    <property type="molecule type" value="Genomic_DNA"/>
</dbReference>
<reference evidence="12 13" key="1">
    <citation type="journal article" date="2008" name="Nature">
        <title>The Trichoplax genome and the nature of placozoans.</title>
        <authorList>
            <person name="Srivastava M."/>
            <person name="Begovic E."/>
            <person name="Chapman J."/>
            <person name="Putnam N.H."/>
            <person name="Hellsten U."/>
            <person name="Kawashima T."/>
            <person name="Kuo A."/>
            <person name="Mitros T."/>
            <person name="Salamov A."/>
            <person name="Carpenter M.L."/>
            <person name="Signorovitch A.Y."/>
            <person name="Moreno M.A."/>
            <person name="Kamm K."/>
            <person name="Grimwood J."/>
            <person name="Schmutz J."/>
            <person name="Shapiro H."/>
            <person name="Grigoriev I.V."/>
            <person name="Buss L.W."/>
            <person name="Schierwater B."/>
            <person name="Dellaporta S.L."/>
            <person name="Rokhsar D.S."/>
        </authorList>
    </citation>
    <scope>NUCLEOTIDE SEQUENCE [LARGE SCALE GENOMIC DNA]</scope>
    <source>
        <strain evidence="12 13">Grell-BS-1999</strain>
    </source>
</reference>
<feature type="region of interest" description="Disordered" evidence="10">
    <location>
        <begin position="145"/>
        <end position="167"/>
    </location>
</feature>
<evidence type="ECO:0000256" key="9">
    <source>
        <dbReference type="PROSITE-ProRule" id="PRU00723"/>
    </source>
</evidence>
<feature type="region of interest" description="Disordered" evidence="10">
    <location>
        <begin position="204"/>
        <end position="233"/>
    </location>
</feature>
<dbReference type="AlphaFoldDB" id="B3S1I4"/>
<dbReference type="Pfam" id="PF18044">
    <property type="entry name" value="zf-CCCH_4"/>
    <property type="match status" value="1"/>
</dbReference>
<evidence type="ECO:0000256" key="10">
    <source>
        <dbReference type="SAM" id="MobiDB-lite"/>
    </source>
</evidence>
<keyword evidence="4 9" id="KW-0862">Zinc</keyword>
<feature type="domain" description="C3H1-type" evidence="11">
    <location>
        <begin position="1"/>
        <end position="25"/>
    </location>
</feature>
<feature type="region of interest" description="Disordered" evidence="10">
    <location>
        <begin position="25"/>
        <end position="58"/>
    </location>
</feature>
<keyword evidence="2 9" id="KW-0479">Metal-binding</keyword>
<dbReference type="InterPro" id="IPR036855">
    <property type="entry name" value="Znf_CCCH_sf"/>
</dbReference>
<dbReference type="Gene3D" id="4.10.1000.10">
    <property type="entry name" value="Zinc finger, CCCH-type"/>
    <property type="match status" value="1"/>
</dbReference>
<gene>
    <name evidence="12" type="ORF">TRIADDRAFT_58301</name>
</gene>
<dbReference type="PhylomeDB" id="B3S1I4"/>
<dbReference type="HOGENOM" id="CLU_1027903_0_0_1"/>
<evidence type="ECO:0000256" key="5">
    <source>
        <dbReference type="ARBA" id="ARBA00023242"/>
    </source>
</evidence>
<organism evidence="12 13">
    <name type="scientific">Trichoplax adhaerens</name>
    <name type="common">Trichoplax reptans</name>
    <dbReference type="NCBI Taxonomy" id="10228"/>
    <lineage>
        <taxon>Eukaryota</taxon>
        <taxon>Metazoa</taxon>
        <taxon>Placozoa</taxon>
        <taxon>Uniplacotomia</taxon>
        <taxon>Trichoplacea</taxon>
        <taxon>Trichoplacidae</taxon>
        <taxon>Trichoplax</taxon>
    </lineage>
</organism>
<comment type="subcellular location">
    <subcellularLocation>
        <location evidence="1">Nucleus membrane</location>
        <topology evidence="1">Peripheral membrane protein</topology>
        <orientation evidence="1">Cytoplasmic side</orientation>
    </subcellularLocation>
</comment>
<evidence type="ECO:0000256" key="8">
    <source>
        <dbReference type="ARBA" id="ARBA00042384"/>
    </source>
</evidence>
<dbReference type="Proteomes" id="UP000009022">
    <property type="component" value="Unassembled WGS sequence"/>
</dbReference>
<dbReference type="RefSeq" id="XP_002114459.1">
    <property type="nucleotide sequence ID" value="XM_002114423.1"/>
</dbReference>
<dbReference type="GO" id="GO:0031965">
    <property type="term" value="C:nuclear membrane"/>
    <property type="evidence" value="ECO:0007669"/>
    <property type="project" value="UniProtKB-SubCell"/>
</dbReference>
<feature type="compositionally biased region" description="Polar residues" evidence="10">
    <location>
        <begin position="28"/>
        <end position="42"/>
    </location>
</feature>
<protein>
    <recommendedName>
        <fullName evidence="7">Nucleoporin NUP42</fullName>
    </recommendedName>
    <alternativeName>
        <fullName evidence="8">Nucleoporin-like protein 2</fullName>
    </alternativeName>
</protein>
<evidence type="ECO:0000256" key="3">
    <source>
        <dbReference type="ARBA" id="ARBA00022771"/>
    </source>
</evidence>
<dbReference type="SUPFAM" id="SSF90229">
    <property type="entry name" value="CCCH zinc finger"/>
    <property type="match status" value="1"/>
</dbReference>
<evidence type="ECO:0000313" key="13">
    <source>
        <dbReference type="Proteomes" id="UP000009022"/>
    </source>
</evidence>
<comment type="function">
    <text evidence="6">Required for the export of mRNAs containing poly(A) tails from the nucleus into the cytoplasm.</text>
</comment>
<dbReference type="OrthoDB" id="20729at2759"/>
<dbReference type="InterPro" id="IPR051767">
    <property type="entry name" value="Nucleoporin_NUP42"/>
</dbReference>
<dbReference type="GO" id="GO:0008270">
    <property type="term" value="F:zinc ion binding"/>
    <property type="evidence" value="ECO:0007669"/>
    <property type="project" value="UniProtKB-KW"/>
</dbReference>
<feature type="compositionally biased region" description="Basic and acidic residues" evidence="10">
    <location>
        <begin position="43"/>
        <end position="52"/>
    </location>
</feature>
<evidence type="ECO:0000313" key="12">
    <source>
        <dbReference type="EMBL" id="EDV23549.1"/>
    </source>
</evidence>
<evidence type="ECO:0000256" key="1">
    <source>
        <dbReference type="ARBA" id="ARBA00004335"/>
    </source>
</evidence>
<dbReference type="PANTHER" id="PTHR46527:SF1">
    <property type="entry name" value="NUCLEOPORIN NUP42"/>
    <property type="match status" value="1"/>
</dbReference>
<dbReference type="PANTHER" id="PTHR46527">
    <property type="entry name" value="NUCLEOPORIN-LIKE PROTEIN 2"/>
    <property type="match status" value="1"/>
</dbReference>
<dbReference type="CTD" id="6755354"/>
<evidence type="ECO:0000259" key="11">
    <source>
        <dbReference type="PROSITE" id="PS50103"/>
    </source>
</evidence>
<feature type="compositionally biased region" description="Low complexity" evidence="10">
    <location>
        <begin position="147"/>
        <end position="162"/>
    </location>
</feature>
<dbReference type="KEGG" id="tad:TRIADDRAFT_58301"/>
<evidence type="ECO:0000256" key="7">
    <source>
        <dbReference type="ARBA" id="ARBA00039886"/>
    </source>
</evidence>
<dbReference type="OMA" id="GRANTGF"/>
<name>B3S1I4_TRIAD</name>